<sequence>MRAYECYLVLHAFTDGFGQRATARRSETENVFLNVSRFFLAHSFDVFILLNRIFALAKCPFFIFSNVYLLFK</sequence>
<feature type="transmembrane region" description="Helical" evidence="1">
    <location>
        <begin position="46"/>
        <end position="71"/>
    </location>
</feature>
<comment type="caution">
    <text evidence="2">The sequence shown here is derived from an EMBL/GenBank/DDBJ whole genome shotgun (WGS) entry which is preliminary data.</text>
</comment>
<evidence type="ECO:0000313" key="2">
    <source>
        <dbReference type="EMBL" id="EUJ42699.1"/>
    </source>
</evidence>
<keyword evidence="1" id="KW-1133">Transmembrane helix</keyword>
<evidence type="ECO:0000313" key="3">
    <source>
        <dbReference type="Proteomes" id="UP000019241"/>
    </source>
</evidence>
<protein>
    <submittedName>
        <fullName evidence="2">Uncharacterized protein</fullName>
    </submittedName>
</protein>
<name>W7CSP3_9LIST</name>
<dbReference type="EMBL" id="AODM01000108">
    <property type="protein sequence ID" value="EUJ42699.1"/>
    <property type="molecule type" value="Genomic_DNA"/>
</dbReference>
<accession>W7CSP3</accession>
<keyword evidence="1" id="KW-0812">Transmembrane</keyword>
<reference evidence="2 3" key="1">
    <citation type="submission" date="2012-12" db="EMBL/GenBank/DDBJ databases">
        <title>Novel taxa of Listeriaceae from agricultural environments in the United States.</title>
        <authorList>
            <person name="den Bakker H.C."/>
            <person name="Allred A."/>
            <person name="Warchocki S."/>
            <person name="Wright E.M."/>
            <person name="Burrell A."/>
            <person name="Nightingale K.K."/>
            <person name="Kephart D."/>
            <person name="Wiedmann M."/>
        </authorList>
    </citation>
    <scope>NUCLEOTIDE SEQUENCE [LARGE SCALE GENOMIC DNA]</scope>
    <source>
        <strain evidence="2 3">FSL S10-1203</strain>
    </source>
</reference>
<keyword evidence="1" id="KW-0472">Membrane</keyword>
<proteinExistence type="predicted"/>
<organism evidence="2 3">
    <name type="scientific">Listeria fleischmannii FSL S10-1203</name>
    <dbReference type="NCBI Taxonomy" id="1265822"/>
    <lineage>
        <taxon>Bacteria</taxon>
        <taxon>Bacillati</taxon>
        <taxon>Bacillota</taxon>
        <taxon>Bacilli</taxon>
        <taxon>Bacillales</taxon>
        <taxon>Listeriaceae</taxon>
        <taxon>Listeria</taxon>
    </lineage>
</organism>
<evidence type="ECO:0000256" key="1">
    <source>
        <dbReference type="SAM" id="Phobius"/>
    </source>
</evidence>
<dbReference type="Proteomes" id="UP000019241">
    <property type="component" value="Unassembled WGS sequence"/>
</dbReference>
<gene>
    <name evidence="2" type="ORF">MCOL2_20883</name>
</gene>
<dbReference type="AlphaFoldDB" id="W7CSP3"/>